<proteinExistence type="predicted"/>
<dbReference type="Proteomes" id="UP001239215">
    <property type="component" value="Unassembled WGS sequence"/>
</dbReference>
<protein>
    <submittedName>
        <fullName evidence="2">Uncharacterized protein</fullName>
    </submittedName>
</protein>
<dbReference type="EMBL" id="JAUTAN010000001">
    <property type="protein sequence ID" value="MDQ1105574.1"/>
    <property type="molecule type" value="Genomic_DNA"/>
</dbReference>
<organism evidence="2 3">
    <name type="scientific">Nocardioides zeae</name>
    <dbReference type="NCBI Taxonomy" id="1457234"/>
    <lineage>
        <taxon>Bacteria</taxon>
        <taxon>Bacillati</taxon>
        <taxon>Actinomycetota</taxon>
        <taxon>Actinomycetes</taxon>
        <taxon>Propionibacteriales</taxon>
        <taxon>Nocardioidaceae</taxon>
        <taxon>Nocardioides</taxon>
    </lineage>
</organism>
<comment type="caution">
    <text evidence="2">The sequence shown here is derived from an EMBL/GenBank/DDBJ whole genome shotgun (WGS) entry which is preliminary data.</text>
</comment>
<dbReference type="RefSeq" id="WP_307201933.1">
    <property type="nucleotide sequence ID" value="NZ_JAUTAN010000001.1"/>
</dbReference>
<reference evidence="2" key="1">
    <citation type="submission" date="2023-07" db="EMBL/GenBank/DDBJ databases">
        <title>Functional and genomic diversity of the sorghum phyllosphere microbiome.</title>
        <authorList>
            <person name="Shade A."/>
        </authorList>
    </citation>
    <scope>NUCLEOTIDE SEQUENCE</scope>
    <source>
        <strain evidence="2">SORGH_AS_1067</strain>
    </source>
</reference>
<dbReference type="AlphaFoldDB" id="A0AAJ1X2R4"/>
<keyword evidence="1" id="KW-0472">Membrane</keyword>
<keyword evidence="1" id="KW-1133">Transmembrane helix</keyword>
<gene>
    <name evidence="2" type="ORF">QE405_002858</name>
</gene>
<accession>A0AAJ1X2R4</accession>
<evidence type="ECO:0000313" key="3">
    <source>
        <dbReference type="Proteomes" id="UP001239215"/>
    </source>
</evidence>
<feature type="transmembrane region" description="Helical" evidence="1">
    <location>
        <begin position="57"/>
        <end position="77"/>
    </location>
</feature>
<sequence>MNATDDLRRLLPPLITDEQVRDLPLHEGRQALLGELLRAEPATRRVPTAWRTPRRTALVGLAAASTVALIGLGPLFLGDGGPGEPSDRSSSWAGAGPGVYADGDWVVAADPAWDLTYVRDAGDERELTYDAPGGVEVTIHQRPAVAHDSYLEDRADASAPTDLSLLGSPAERFDYSADDHTVIAEPVGAFFLEVRVSGVDAAGLSAVLDVLQPVAAGELAAYLPDDVVLAADQPAALDAVFATVALPPGLDRGTAVSRAAADLEGATVASTYSLGSAVVDTLVCGWVADVAAGGGRAQAVTALSDAAAAPFAQAMDLEGDYTYILDEAAVALGRGDTPAQLAERTGLECP</sequence>
<evidence type="ECO:0000256" key="1">
    <source>
        <dbReference type="SAM" id="Phobius"/>
    </source>
</evidence>
<keyword evidence="1" id="KW-0812">Transmembrane</keyword>
<name>A0AAJ1X2R4_9ACTN</name>
<evidence type="ECO:0000313" key="2">
    <source>
        <dbReference type="EMBL" id="MDQ1105574.1"/>
    </source>
</evidence>